<proteinExistence type="predicted"/>
<dbReference type="FunFam" id="2.60.40.60:FF:000289">
    <property type="entry name" value="cadherin-86C isoform X2"/>
    <property type="match status" value="1"/>
</dbReference>
<feature type="region of interest" description="Disordered" evidence="15">
    <location>
        <begin position="890"/>
        <end position="910"/>
    </location>
</feature>
<dbReference type="PANTHER" id="PTHR24026:SF96">
    <property type="entry name" value="CADHERIN-86C"/>
    <property type="match status" value="1"/>
</dbReference>
<dbReference type="OrthoDB" id="8188793at2759"/>
<keyword evidence="11" id="KW-0325">Glycoprotein</keyword>
<feature type="domain" description="Cadherin" evidence="17">
    <location>
        <begin position="245"/>
        <end position="361"/>
    </location>
</feature>
<dbReference type="FunFam" id="2.60.40.60:FF:000246">
    <property type="entry name" value="Cadherin 86C, isoform E"/>
    <property type="match status" value="1"/>
</dbReference>
<organism evidence="18 19">
    <name type="scientific">Polypedilum vanderplanki</name>
    <name type="common">Sleeping chironomid midge</name>
    <dbReference type="NCBI Taxonomy" id="319348"/>
    <lineage>
        <taxon>Eukaryota</taxon>
        <taxon>Metazoa</taxon>
        <taxon>Ecdysozoa</taxon>
        <taxon>Arthropoda</taxon>
        <taxon>Hexapoda</taxon>
        <taxon>Insecta</taxon>
        <taxon>Pterygota</taxon>
        <taxon>Neoptera</taxon>
        <taxon>Endopterygota</taxon>
        <taxon>Diptera</taxon>
        <taxon>Nematocera</taxon>
        <taxon>Chironomoidea</taxon>
        <taxon>Chironomidae</taxon>
        <taxon>Chironominae</taxon>
        <taxon>Polypedilum</taxon>
        <taxon>Polypedilum</taxon>
    </lineage>
</organism>
<keyword evidence="9" id="KW-1133">Transmembrane helix</keyword>
<keyword evidence="14" id="KW-0175">Coiled coil</keyword>
<keyword evidence="5 16" id="KW-0732">Signal</keyword>
<comment type="function">
    <text evidence="12">Cadherins are calcium-dependent cell adhesion proteins. They preferentially interact with themselves in a homophilic manner in connecting cells.</text>
</comment>
<dbReference type="FunFam" id="2.60.40.60:FF:000295">
    <property type="entry name" value="Cadherin 86C, isoform E"/>
    <property type="match status" value="1"/>
</dbReference>
<sequence length="1703" mass="193313">MWLVCLLSLVKNAATSDPVFDPSTTMRLVLVPADAAVGSVIFRLRASDEEFDYPLTFELVGDASSSTVQIDSLPCTKYNSVCQANVVLRRRLEAGRYYDFQVSVKDTKGGMAQQGCSITATNFTTPTDLIFPKRTSIIMVSEDAKRGTELDYIMARKNPLFPRPVYLELWGSPLFAIRQKIVSPEMTEGTIFLLGPLDFEKQSMYHLSLLAIDAYAEPGQDSRNIAGIDIVVIVEDVQDVAPVFTMAPPVTRLPSGLIPGDKILQVHAEDGDKGVPREIRYGLVSEGNPFTSFFDINDTTGEITLLKPLDEISAITHIGDPVLLTVIAEEVKVARNEPPAMATTVQLALFLPERSNSPPYFENDHYVTRINENSPAGTTLVFPEPYIPRVSDDDAGKNGVFSLTLLNNNGTFEIFPNVAERKANFIIRVRDNHMLDFEEYSSLSFQIFAQELGPATNLSAIVNVTVFIVDANDNSPVFAQNEYRVELPENMTAGTRVVQVHADDVDTGMGGRIRYTQILGYLNTSLNLDASSGIITVSTNNHGFDREKMPEYHLYVEARDDDGIGNRAEVPLIIQLIDVNDETPQFEKALYEFILTSDLRNFTIPAFIKAIDNDAEEPNNVVRYELIHGNYQNKFLLNEITGQLTLRDALTQRKQRQANDNADVIVLTARAFDLGVPVRFSTTTIRVYPPESRTRAVAFLVPGYSHDRVKLEETLSDLTGGKVMIQDIKRYSDNANSPKPKEEKSIITATVIYDSESVVDVAEIQKRLSQNDDKGISVHESGNVYQAENRVYFWLLIVLSLLLALGILTLLLCCICPWCPLYAASRKRFRVNSEDDVNLVHRDPIGKQTKSVQVAEWMGRREAWSAERSTDSKTKPTRWEFSKRGGYTHQKLNGIDNQGAQIDDDETGTNKINRKIDEDNVNIINETEKTTKETSQKKSIKLDKNHIYNEDIEDEQDYTSIKHVNVKDNNTLNTNAQIDDDSIRRHEMERGSDIDYERRMSFKRQQAQEEANISGRDQLFIKDGNAEILRLITRGGQLGSTENLYINVPQRGGQAPQYVLVENSGKEILMRRFIEEQANGKQIIREHYQVIPNASFVQTLPNEVHETMSEKRESKQQSQKDVNLVESDMQHAVSNQSLVIQQELENSLKQQNALLRQILLEKEKLEEKYKEHEQALETQSLPCHSMVAAVQTQTDCEIAVQTEPWNEMHSSRSSLNRRRTRSENDDSATDEEYEYVRYSPPNSPNGIYWIKRRRQKKKGQKGGKDPDRVTTRKVVTVESVKRKIRTPIQEEGEDGRIRRTPIEHRETRASNLRRQKIANDRHRMLQEKLLHDFHDSMDEEIIPNIRTKSQKNIKYYIEDSDGSENEVILHKNYYSADSLENDYEYEDQINDDNKRRMTESVPPTPAIRHSRHGKESKQFKSFKVETEPPQKTATPSSIPKRPAMERQKTFSKTNHEMPDTKGVPRYMEWYVKGKEGNREAVASKIPPAKGKRKSVTKSNEKLEQRPEPMPRNTPSKEAARLLREDLDMARKVESRIQLPSEALNHPLLQHSEHRFEHEYQPNVPVPQPPVKLPHYMYPNTPPSLTNGDGSKVSVKYKPNASPIKENEVSKTTTTIKIPIDNGGSNPNITTTTTTTTTMMNATIQQQQQQQQHEDDHDSGIAMNSLLHGKRNKIADKKSVFTIAYDDVQIKRIQMSESDDPPMS</sequence>
<evidence type="ECO:0000256" key="8">
    <source>
        <dbReference type="ARBA" id="ARBA00022889"/>
    </source>
</evidence>
<dbReference type="Pfam" id="PF00028">
    <property type="entry name" value="Cadherin"/>
    <property type="match status" value="2"/>
</dbReference>
<dbReference type="PROSITE" id="PS00232">
    <property type="entry name" value="CADHERIN_1"/>
    <property type="match status" value="1"/>
</dbReference>
<dbReference type="FunFam" id="2.60.40.60:FF:000259">
    <property type="entry name" value="cadherin-86C isoform X3"/>
    <property type="match status" value="1"/>
</dbReference>
<feature type="signal peptide" evidence="16">
    <location>
        <begin position="1"/>
        <end position="15"/>
    </location>
</feature>
<dbReference type="PANTHER" id="PTHR24026">
    <property type="entry name" value="FAT ATYPICAL CADHERIN-RELATED"/>
    <property type="match status" value="1"/>
</dbReference>
<keyword evidence="4" id="KW-0479">Metal-binding</keyword>
<dbReference type="SUPFAM" id="SSF49313">
    <property type="entry name" value="Cadherin-like"/>
    <property type="match status" value="5"/>
</dbReference>
<keyword evidence="7 13" id="KW-0106">Calcium</keyword>
<keyword evidence="3" id="KW-0812">Transmembrane</keyword>
<dbReference type="InterPro" id="IPR020894">
    <property type="entry name" value="Cadherin_CS"/>
</dbReference>
<feature type="domain" description="Cadherin" evidence="17">
    <location>
        <begin position="362"/>
        <end position="478"/>
    </location>
</feature>
<gene>
    <name evidence="18" type="ORF">PVAND_000649</name>
</gene>
<evidence type="ECO:0000256" key="15">
    <source>
        <dbReference type="SAM" id="MobiDB-lite"/>
    </source>
</evidence>
<evidence type="ECO:0000256" key="11">
    <source>
        <dbReference type="ARBA" id="ARBA00023180"/>
    </source>
</evidence>
<keyword evidence="8" id="KW-0130">Cell adhesion</keyword>
<evidence type="ECO:0000256" key="5">
    <source>
        <dbReference type="ARBA" id="ARBA00022729"/>
    </source>
</evidence>
<keyword evidence="19" id="KW-1185">Reference proteome</keyword>
<evidence type="ECO:0000256" key="3">
    <source>
        <dbReference type="ARBA" id="ARBA00022692"/>
    </source>
</evidence>
<evidence type="ECO:0000256" key="2">
    <source>
        <dbReference type="ARBA" id="ARBA00022475"/>
    </source>
</evidence>
<dbReference type="Gene3D" id="2.60.40.60">
    <property type="entry name" value="Cadherins"/>
    <property type="match status" value="6"/>
</dbReference>
<dbReference type="FunFam" id="2.60.40.60:FF:000098">
    <property type="entry name" value="cadherin-23 isoform X1"/>
    <property type="match status" value="1"/>
</dbReference>
<evidence type="ECO:0000256" key="4">
    <source>
        <dbReference type="ARBA" id="ARBA00022723"/>
    </source>
</evidence>
<evidence type="ECO:0000256" key="1">
    <source>
        <dbReference type="ARBA" id="ARBA00004251"/>
    </source>
</evidence>
<feature type="region of interest" description="Disordered" evidence="15">
    <location>
        <begin position="1480"/>
        <end position="1516"/>
    </location>
</feature>
<feature type="compositionally biased region" description="Basic and acidic residues" evidence="15">
    <location>
        <begin position="1413"/>
        <end position="1428"/>
    </location>
</feature>
<dbReference type="CDD" id="cd11304">
    <property type="entry name" value="Cadherin_repeat"/>
    <property type="match status" value="5"/>
</dbReference>
<feature type="coiled-coil region" evidence="14">
    <location>
        <begin position="1141"/>
        <end position="1175"/>
    </location>
</feature>
<dbReference type="GO" id="GO:0007156">
    <property type="term" value="P:homophilic cell adhesion via plasma membrane adhesion molecules"/>
    <property type="evidence" value="ECO:0007669"/>
    <property type="project" value="InterPro"/>
</dbReference>
<feature type="region of interest" description="Disordered" evidence="15">
    <location>
        <begin position="1390"/>
        <end position="1449"/>
    </location>
</feature>
<keyword evidence="10" id="KW-0472">Membrane</keyword>
<feature type="compositionally biased region" description="Basic residues" evidence="15">
    <location>
        <begin position="1250"/>
        <end position="1261"/>
    </location>
</feature>
<dbReference type="EMBL" id="JADBJN010000003">
    <property type="protein sequence ID" value="KAG5670379.1"/>
    <property type="molecule type" value="Genomic_DNA"/>
</dbReference>
<comment type="subcellular location">
    <subcellularLocation>
        <location evidence="1">Cell membrane</location>
        <topology evidence="1">Single-pass type I membrane protein</topology>
    </subcellularLocation>
</comment>
<evidence type="ECO:0000256" key="13">
    <source>
        <dbReference type="PROSITE-ProRule" id="PRU00043"/>
    </source>
</evidence>
<evidence type="ECO:0000256" key="7">
    <source>
        <dbReference type="ARBA" id="ARBA00022837"/>
    </source>
</evidence>
<feature type="compositionally biased region" description="Basic and acidic residues" evidence="15">
    <location>
        <begin position="1498"/>
        <end position="1508"/>
    </location>
</feature>
<dbReference type="InterPro" id="IPR002126">
    <property type="entry name" value="Cadherin-like_dom"/>
</dbReference>
<accession>A0A9J6BLN3</accession>
<evidence type="ECO:0000256" key="12">
    <source>
        <dbReference type="ARBA" id="ARBA00059331"/>
    </source>
</evidence>
<feature type="region of interest" description="Disordered" evidence="15">
    <location>
        <begin position="1206"/>
        <end position="1270"/>
    </location>
</feature>
<evidence type="ECO:0000256" key="16">
    <source>
        <dbReference type="SAM" id="SignalP"/>
    </source>
</evidence>
<evidence type="ECO:0000313" key="18">
    <source>
        <dbReference type="EMBL" id="KAG5670379.1"/>
    </source>
</evidence>
<dbReference type="InterPro" id="IPR015919">
    <property type="entry name" value="Cadherin-like_sf"/>
</dbReference>
<evidence type="ECO:0000259" key="17">
    <source>
        <dbReference type="PROSITE" id="PS50268"/>
    </source>
</evidence>
<dbReference type="PROSITE" id="PS50268">
    <property type="entry name" value="CADHERIN_2"/>
    <property type="match status" value="5"/>
</dbReference>
<dbReference type="SMART" id="SM00112">
    <property type="entry name" value="CA"/>
    <property type="match status" value="5"/>
</dbReference>
<dbReference type="Proteomes" id="UP001107558">
    <property type="component" value="Chromosome 3"/>
</dbReference>
<dbReference type="GO" id="GO:0005886">
    <property type="term" value="C:plasma membrane"/>
    <property type="evidence" value="ECO:0007669"/>
    <property type="project" value="UniProtKB-SubCell"/>
</dbReference>
<evidence type="ECO:0000256" key="10">
    <source>
        <dbReference type="ARBA" id="ARBA00023136"/>
    </source>
</evidence>
<dbReference type="PRINTS" id="PR00205">
    <property type="entry name" value="CADHERIN"/>
</dbReference>
<feature type="domain" description="Cadherin" evidence="17">
    <location>
        <begin position="479"/>
        <end position="586"/>
    </location>
</feature>
<feature type="chain" id="PRO_5039937902" description="Cadherin domain-containing protein" evidence="16">
    <location>
        <begin position="16"/>
        <end position="1703"/>
    </location>
</feature>
<protein>
    <recommendedName>
        <fullName evidence="17">Cadherin domain-containing protein</fullName>
    </recommendedName>
</protein>
<feature type="domain" description="Cadherin" evidence="17">
    <location>
        <begin position="587"/>
        <end position="704"/>
    </location>
</feature>
<evidence type="ECO:0000256" key="14">
    <source>
        <dbReference type="SAM" id="Coils"/>
    </source>
</evidence>
<feature type="domain" description="Cadherin" evidence="17">
    <location>
        <begin position="130"/>
        <end position="244"/>
    </location>
</feature>
<evidence type="ECO:0000256" key="9">
    <source>
        <dbReference type="ARBA" id="ARBA00022989"/>
    </source>
</evidence>
<keyword evidence="2" id="KW-1003">Cell membrane</keyword>
<evidence type="ECO:0000313" key="19">
    <source>
        <dbReference type="Proteomes" id="UP001107558"/>
    </source>
</evidence>
<evidence type="ECO:0000256" key="6">
    <source>
        <dbReference type="ARBA" id="ARBA00022737"/>
    </source>
</evidence>
<comment type="caution">
    <text evidence="18">The sequence shown here is derived from an EMBL/GenBank/DDBJ whole genome shotgun (WGS) entry which is preliminary data.</text>
</comment>
<dbReference type="GO" id="GO:0005509">
    <property type="term" value="F:calcium ion binding"/>
    <property type="evidence" value="ECO:0007669"/>
    <property type="project" value="UniProtKB-UniRule"/>
</dbReference>
<reference evidence="18" key="1">
    <citation type="submission" date="2021-03" db="EMBL/GenBank/DDBJ databases">
        <title>Chromosome level genome of the anhydrobiotic midge Polypedilum vanderplanki.</title>
        <authorList>
            <person name="Yoshida Y."/>
            <person name="Kikawada T."/>
            <person name="Gusev O."/>
        </authorList>
    </citation>
    <scope>NUCLEOTIDE SEQUENCE</scope>
    <source>
        <strain evidence="18">NIAS01</strain>
        <tissue evidence="18">Whole body or cell culture</tissue>
    </source>
</reference>
<keyword evidence="6" id="KW-0677">Repeat</keyword>
<name>A0A9J6BLN3_POLVA</name>